<feature type="domain" description="HTH tetR-type" evidence="3">
    <location>
        <begin position="13"/>
        <end position="73"/>
    </location>
</feature>
<dbReference type="Proteomes" id="UP001205920">
    <property type="component" value="Unassembled WGS sequence"/>
</dbReference>
<name>A0AAW5HWP3_9CORY</name>
<dbReference type="GO" id="GO:0003677">
    <property type="term" value="F:DNA binding"/>
    <property type="evidence" value="ECO:0007669"/>
    <property type="project" value="UniProtKB-UniRule"/>
</dbReference>
<dbReference type="Gene3D" id="1.10.357.10">
    <property type="entry name" value="Tetracycline Repressor, domain 2"/>
    <property type="match status" value="1"/>
</dbReference>
<dbReference type="PANTHER" id="PTHR43479">
    <property type="entry name" value="ACREF/ENVCD OPERON REPRESSOR-RELATED"/>
    <property type="match status" value="1"/>
</dbReference>
<evidence type="ECO:0000256" key="2">
    <source>
        <dbReference type="PROSITE-ProRule" id="PRU00335"/>
    </source>
</evidence>
<evidence type="ECO:0000313" key="4">
    <source>
        <dbReference type="EMBL" id="MCO6394310.1"/>
    </source>
</evidence>
<proteinExistence type="predicted"/>
<organism evidence="4 5">
    <name type="scientific">Corynebacterium lipophilum</name>
    <dbReference type="NCBI Taxonomy" id="2804918"/>
    <lineage>
        <taxon>Bacteria</taxon>
        <taxon>Bacillati</taxon>
        <taxon>Actinomycetota</taxon>
        <taxon>Actinomycetes</taxon>
        <taxon>Mycobacteriales</taxon>
        <taxon>Corynebacteriaceae</taxon>
        <taxon>Corynebacterium</taxon>
    </lineage>
</organism>
<sequence length="195" mass="21578">MARRELSQDPRAVKTRNAIIKTTTELLNEHRVEDITVSQIVNAAGMSRQVFYEHFKDRDAAVKAAIQRALAPAVNDYIETYKKTGEMPPALEALFSQLAEVRCLLSHVINGPAHATLMACFTTPEMPMLHDMVTAMRAEVVPMTDEEAADVASYLCSGAFSIFMKSATESENYEEAVKRAMSVFGVFGRAMSLPQ</sequence>
<evidence type="ECO:0000256" key="1">
    <source>
        <dbReference type="ARBA" id="ARBA00023125"/>
    </source>
</evidence>
<feature type="DNA-binding region" description="H-T-H motif" evidence="2">
    <location>
        <begin position="36"/>
        <end position="55"/>
    </location>
</feature>
<dbReference type="PANTHER" id="PTHR43479:SF11">
    <property type="entry name" value="ACREF_ENVCD OPERON REPRESSOR-RELATED"/>
    <property type="match status" value="1"/>
</dbReference>
<keyword evidence="1 2" id="KW-0238">DNA-binding</keyword>
<dbReference type="AlphaFoldDB" id="A0AAW5HWP3"/>
<dbReference type="InterPro" id="IPR001647">
    <property type="entry name" value="HTH_TetR"/>
</dbReference>
<keyword evidence="5" id="KW-1185">Reference proteome</keyword>
<dbReference type="EMBL" id="JAEUWV010000004">
    <property type="protein sequence ID" value="MCO6394310.1"/>
    <property type="molecule type" value="Genomic_DNA"/>
</dbReference>
<dbReference type="RefSeq" id="WP_070479015.1">
    <property type="nucleotide sequence ID" value="NZ_JAEUWV010000004.1"/>
</dbReference>
<dbReference type="InterPro" id="IPR050624">
    <property type="entry name" value="HTH-type_Tx_Regulator"/>
</dbReference>
<evidence type="ECO:0000259" key="3">
    <source>
        <dbReference type="PROSITE" id="PS50977"/>
    </source>
</evidence>
<dbReference type="SUPFAM" id="SSF46689">
    <property type="entry name" value="Homeodomain-like"/>
    <property type="match status" value="1"/>
</dbReference>
<evidence type="ECO:0000313" key="5">
    <source>
        <dbReference type="Proteomes" id="UP001205920"/>
    </source>
</evidence>
<comment type="caution">
    <text evidence="4">The sequence shown here is derived from an EMBL/GenBank/DDBJ whole genome shotgun (WGS) entry which is preliminary data.</text>
</comment>
<dbReference type="PROSITE" id="PS50977">
    <property type="entry name" value="HTH_TETR_2"/>
    <property type="match status" value="1"/>
</dbReference>
<reference evidence="4 5" key="1">
    <citation type="submission" date="2021-01" db="EMBL/GenBank/DDBJ databases">
        <title>Identification and Characterization of Corynebacterium sp.</title>
        <authorList>
            <person name="Luo Q."/>
            <person name="Qu P."/>
            <person name="Chen Q."/>
        </authorList>
    </citation>
    <scope>NUCLEOTIDE SEQUENCE [LARGE SCALE GENOMIC DNA]</scope>
    <source>
        <strain evidence="4 5">MC-18</strain>
    </source>
</reference>
<accession>A0AAW5HWP3</accession>
<gene>
    <name evidence="4" type="ORF">JMN37_04855</name>
</gene>
<protein>
    <submittedName>
        <fullName evidence="4">TetR/AcrR family transcriptional regulator</fullName>
    </submittedName>
</protein>
<dbReference type="Pfam" id="PF00440">
    <property type="entry name" value="TetR_N"/>
    <property type="match status" value="1"/>
</dbReference>
<dbReference type="InterPro" id="IPR009057">
    <property type="entry name" value="Homeodomain-like_sf"/>
</dbReference>